<dbReference type="EMBL" id="BTGD01000005">
    <property type="protein sequence ID" value="GMM55204.1"/>
    <property type="molecule type" value="Genomic_DNA"/>
</dbReference>
<feature type="compositionally biased region" description="Polar residues" evidence="1">
    <location>
        <begin position="356"/>
        <end position="370"/>
    </location>
</feature>
<organism evidence="2 3">
    <name type="scientific">Maudiozyma humilis</name>
    <name type="common">Sour dough yeast</name>
    <name type="synonym">Kazachstania humilis</name>
    <dbReference type="NCBI Taxonomy" id="51915"/>
    <lineage>
        <taxon>Eukaryota</taxon>
        <taxon>Fungi</taxon>
        <taxon>Dikarya</taxon>
        <taxon>Ascomycota</taxon>
        <taxon>Saccharomycotina</taxon>
        <taxon>Saccharomycetes</taxon>
        <taxon>Saccharomycetales</taxon>
        <taxon>Saccharomycetaceae</taxon>
        <taxon>Maudiozyma</taxon>
    </lineage>
</organism>
<protein>
    <submittedName>
        <fullName evidence="2">Rbh2 protein</fullName>
    </submittedName>
</protein>
<feature type="region of interest" description="Disordered" evidence="1">
    <location>
        <begin position="356"/>
        <end position="416"/>
    </location>
</feature>
<dbReference type="Proteomes" id="UP001377567">
    <property type="component" value="Unassembled WGS sequence"/>
</dbReference>
<dbReference type="AlphaFoldDB" id="A0AAV5RXD7"/>
<sequence length="858" mass="96112">MDELVSVKEFKEQELRFLHTLKELSKQCQQYERSTVSALDPVTAVLDELKSVEKASITILSKHIESFGKFDIFCVISNVLGELFNDAELTSAYRQLLLSGAKVILNTNVTTFRSGDVSILSGIIETYNRMTMYEGFCDITNMSDGFLKMRQAISSFETLFFSMYKLLNENNLIFDKVYDALSHSNEMQPARKFNVIDISCHAPFKLTKTRFNEDAVLVDLAQLTTGELAIFKINSGRLPRVFKSSKDLLNALIEKDYDILKVGRTLMFKPLKPNDLRVVTFSGTTVELLTQTGNNVCLKLVCMNPMQWPIVWKPYFAKQFPSDGVSKQAPKRPSLINLKRESTGLSHSAARQNLTAQLETSPLGSRNSKSPTERTFLPNLQTNSLSSANSDPLKRPTLSSEPSTCESQTSGPSLRDIESLSYDKLIELDNSIEMTLSPAPMPSPNMHQFRSESQSFSVDEIITNEQNSSPVVFGNDRHEAGDAESIMSSDSEDVPSVVRVSSNSIFNPSADTYKPSLQKPASNSLLSLFTNRSKPNLSIDTFNSENVSFFGSNNSSNTHTPLSSTHGDHGSPDVKTNVEIPNDIDLSDIIIEQDTLRVTRWSGKNWDKIGKGHILLAIARVPGQYNALVGYTNKQKTECAFIIKLNSDWKCFKSTAQDIQLKIPVSNFVVSAYDLKENMETLTVRCAIVDTFMNSLLHCINGLVPVSLSSSSTIRTLSTTMSSYFSDSPDRSFTYQSYLSTGKNEYSSKEKTSLLLLAAVKVKRHERKEQKWIMRDLGSLDIISLEQQNVRVAAKFDFVTDSNSLENESEKLEFCDELSKIKKLGRTGIFITDERADQLFEFTSHVVREQVYKLVQGI</sequence>
<feature type="compositionally biased region" description="Polar residues" evidence="1">
    <location>
        <begin position="397"/>
        <end position="412"/>
    </location>
</feature>
<keyword evidence="3" id="KW-1185">Reference proteome</keyword>
<evidence type="ECO:0000256" key="1">
    <source>
        <dbReference type="SAM" id="MobiDB-lite"/>
    </source>
</evidence>
<reference evidence="2 3" key="1">
    <citation type="journal article" date="2023" name="Elife">
        <title>Identification of key yeast species and microbe-microbe interactions impacting larval growth of Drosophila in the wild.</title>
        <authorList>
            <person name="Mure A."/>
            <person name="Sugiura Y."/>
            <person name="Maeda R."/>
            <person name="Honda K."/>
            <person name="Sakurai N."/>
            <person name="Takahashi Y."/>
            <person name="Watada M."/>
            <person name="Katoh T."/>
            <person name="Gotoh A."/>
            <person name="Gotoh Y."/>
            <person name="Taniguchi I."/>
            <person name="Nakamura K."/>
            <person name="Hayashi T."/>
            <person name="Katayama T."/>
            <person name="Uemura T."/>
            <person name="Hattori Y."/>
        </authorList>
    </citation>
    <scope>NUCLEOTIDE SEQUENCE [LARGE SCALE GENOMIC DNA]</scope>
    <source>
        <strain evidence="2 3">KH-74</strain>
    </source>
</reference>
<proteinExistence type="predicted"/>
<evidence type="ECO:0000313" key="2">
    <source>
        <dbReference type="EMBL" id="GMM55204.1"/>
    </source>
</evidence>
<feature type="compositionally biased region" description="Polar residues" evidence="1">
    <location>
        <begin position="378"/>
        <end position="390"/>
    </location>
</feature>
<comment type="caution">
    <text evidence="2">The sequence shown here is derived from an EMBL/GenBank/DDBJ whole genome shotgun (WGS) entry which is preliminary data.</text>
</comment>
<gene>
    <name evidence="2" type="ORF">DAKH74_018200</name>
</gene>
<evidence type="ECO:0000313" key="3">
    <source>
        <dbReference type="Proteomes" id="UP001377567"/>
    </source>
</evidence>
<name>A0AAV5RXD7_MAUHU</name>
<accession>A0AAV5RXD7</accession>